<name>A0A511DBX5_9PSEU</name>
<accession>A0A511DBX5</accession>
<comment type="caution">
    <text evidence="1">The sequence shown here is derived from an EMBL/GenBank/DDBJ whole genome shotgun (WGS) entry which is preliminary data.</text>
</comment>
<dbReference type="Proteomes" id="UP000321685">
    <property type="component" value="Unassembled WGS sequence"/>
</dbReference>
<dbReference type="AlphaFoldDB" id="A0A511DBX5"/>
<proteinExistence type="predicted"/>
<evidence type="ECO:0000313" key="2">
    <source>
        <dbReference type="Proteomes" id="UP000321685"/>
    </source>
</evidence>
<keyword evidence="2" id="KW-1185">Reference proteome</keyword>
<reference evidence="1 2" key="1">
    <citation type="submission" date="2019-07" db="EMBL/GenBank/DDBJ databases">
        <title>Whole genome shotgun sequence of Pseudonocardia sulfidoxydans NBRC 16205.</title>
        <authorList>
            <person name="Hosoyama A."/>
            <person name="Uohara A."/>
            <person name="Ohji S."/>
            <person name="Ichikawa N."/>
        </authorList>
    </citation>
    <scope>NUCLEOTIDE SEQUENCE [LARGE SCALE GENOMIC DNA]</scope>
    <source>
        <strain evidence="1 2">NBRC 16205</strain>
    </source>
</reference>
<protein>
    <recommendedName>
        <fullName evidence="3">Arsenate reductase</fullName>
    </recommendedName>
</protein>
<evidence type="ECO:0008006" key="3">
    <source>
        <dbReference type="Google" id="ProtNLM"/>
    </source>
</evidence>
<sequence>MGWAPDSCTLPTAERPLREAEFDVLFARAVEPPRRESPTRLLVPLPSGDAGAARHLAARESDCCSFSTFDVTVTGDEALLAISVSAGHTEVLDAVEKRATR</sequence>
<evidence type="ECO:0000313" key="1">
    <source>
        <dbReference type="EMBL" id="GEL22077.1"/>
    </source>
</evidence>
<dbReference type="EMBL" id="BJVJ01000006">
    <property type="protein sequence ID" value="GEL22077.1"/>
    <property type="molecule type" value="Genomic_DNA"/>
</dbReference>
<organism evidence="1 2">
    <name type="scientific">Pseudonocardia sulfidoxydans NBRC 16205</name>
    <dbReference type="NCBI Taxonomy" id="1223511"/>
    <lineage>
        <taxon>Bacteria</taxon>
        <taxon>Bacillati</taxon>
        <taxon>Actinomycetota</taxon>
        <taxon>Actinomycetes</taxon>
        <taxon>Pseudonocardiales</taxon>
        <taxon>Pseudonocardiaceae</taxon>
        <taxon>Pseudonocardia</taxon>
    </lineage>
</organism>
<dbReference type="OrthoDB" id="8421706at2"/>
<dbReference type="RefSeq" id="WP_147102892.1">
    <property type="nucleotide sequence ID" value="NZ_BJVJ01000006.1"/>
</dbReference>
<gene>
    <name evidence="1" type="ORF">PSU4_10310</name>
</gene>